<proteinExistence type="predicted"/>
<evidence type="ECO:0000313" key="3">
    <source>
        <dbReference type="Proteomes" id="UP000253094"/>
    </source>
</evidence>
<feature type="domain" description="Thiopeptide-type bacteriocin biosynthesis" evidence="1">
    <location>
        <begin position="5"/>
        <end position="332"/>
    </location>
</feature>
<dbReference type="InterPro" id="IPR023809">
    <property type="entry name" value="Thiopep_bacteriocin_synth_dom"/>
</dbReference>
<dbReference type="RefSeq" id="WP_114033190.1">
    <property type="nucleotide sequence ID" value="NZ_QOIL01000027.1"/>
</dbReference>
<reference evidence="2 3" key="1">
    <citation type="submission" date="2018-06" db="EMBL/GenBank/DDBJ databases">
        <title>Sphaerisporangium craniellae sp. nov., isolated from a marine sponge in the South China Sea.</title>
        <authorList>
            <person name="Li L."/>
        </authorList>
    </citation>
    <scope>NUCLEOTIDE SEQUENCE [LARGE SCALE GENOMIC DNA]</scope>
    <source>
        <strain evidence="2 3">CCTCC AA 208026</strain>
    </source>
</reference>
<dbReference type="Proteomes" id="UP000253094">
    <property type="component" value="Unassembled WGS sequence"/>
</dbReference>
<dbReference type="EMBL" id="QOIL01000027">
    <property type="protein sequence ID" value="RCG22831.1"/>
    <property type="molecule type" value="Genomic_DNA"/>
</dbReference>
<dbReference type="Pfam" id="PF14028">
    <property type="entry name" value="Lant_dehydr_C"/>
    <property type="match status" value="1"/>
</dbReference>
<evidence type="ECO:0000313" key="2">
    <source>
        <dbReference type="EMBL" id="RCG22831.1"/>
    </source>
</evidence>
<evidence type="ECO:0000259" key="1">
    <source>
        <dbReference type="Pfam" id="PF14028"/>
    </source>
</evidence>
<keyword evidence="3" id="KW-1185">Reference proteome</keyword>
<dbReference type="NCBIfam" id="TIGR03891">
    <property type="entry name" value="thiopep_ocin"/>
    <property type="match status" value="1"/>
</dbReference>
<comment type="caution">
    <text evidence="2">The sequence shown here is derived from an EMBL/GenBank/DDBJ whole genome shotgun (WGS) entry which is preliminary data.</text>
</comment>
<dbReference type="OrthoDB" id="3607295at2"/>
<gene>
    <name evidence="2" type="ORF">DQ384_35170</name>
</gene>
<sequence>MGDEWVALHVFYASDANPIVVEAVRPLVERLRADGLISGWFFIKYWKEGPHLRVRLKPASPGLREEVTARALDAVREFLARRPALYENDVDGLGDLYKRMYVAEYGEARWAEEYGADGRMPFRPNNSVAVLPYEPEYDRYGGEEGIRIAEWHFEHSSDMVAHLLATSNTHVRPVLLGLAAQLTLMTACTFLPDDAAVHRFFQRYRTFWETSYQEPAADAHGSFDKSMELTRDTFTARMARIRALADAGGEAESSRIERTWLAHCRELRDRVRAAADRGELLFPSRDGGGPAPMPYGEDLVTVLLSSYIHMTNNRLGAAILDEVYLSYLIERLLEPGARLARSA</sequence>
<dbReference type="AlphaFoldDB" id="A0A367EXV6"/>
<name>A0A367EXV6_9ACTN</name>
<accession>A0A367EXV6</accession>
<organism evidence="2 3">
    <name type="scientific">Sphaerisporangium album</name>
    <dbReference type="NCBI Taxonomy" id="509200"/>
    <lineage>
        <taxon>Bacteria</taxon>
        <taxon>Bacillati</taxon>
        <taxon>Actinomycetota</taxon>
        <taxon>Actinomycetes</taxon>
        <taxon>Streptosporangiales</taxon>
        <taxon>Streptosporangiaceae</taxon>
        <taxon>Sphaerisporangium</taxon>
    </lineage>
</organism>
<protein>
    <submittedName>
        <fullName evidence="2">Lantibiotic biosynthesis protein</fullName>
    </submittedName>
</protein>